<proteinExistence type="predicted"/>
<name>A0ABV8KQA2_9ACTN</name>
<protein>
    <submittedName>
        <fullName evidence="11">Cell division protein FtsQ/DivIB</fullName>
    </submittedName>
</protein>
<evidence type="ECO:0000256" key="7">
    <source>
        <dbReference type="ARBA" id="ARBA00023306"/>
    </source>
</evidence>
<keyword evidence="7" id="KW-0131">Cell cycle</keyword>
<dbReference type="PANTHER" id="PTHR37820">
    <property type="entry name" value="CELL DIVISION PROTEIN DIVIB"/>
    <property type="match status" value="1"/>
</dbReference>
<dbReference type="PANTHER" id="PTHR37820:SF1">
    <property type="entry name" value="CELL DIVISION PROTEIN FTSQ"/>
    <property type="match status" value="1"/>
</dbReference>
<evidence type="ECO:0000256" key="9">
    <source>
        <dbReference type="SAM" id="Phobius"/>
    </source>
</evidence>
<gene>
    <name evidence="11" type="ORF">ACFOX0_19390</name>
</gene>
<evidence type="ECO:0000256" key="4">
    <source>
        <dbReference type="ARBA" id="ARBA00022692"/>
    </source>
</evidence>
<dbReference type="Pfam" id="PF08478">
    <property type="entry name" value="POTRA_1"/>
    <property type="match status" value="1"/>
</dbReference>
<dbReference type="PROSITE" id="PS51779">
    <property type="entry name" value="POTRA"/>
    <property type="match status" value="1"/>
</dbReference>
<dbReference type="GO" id="GO:0051301">
    <property type="term" value="P:cell division"/>
    <property type="evidence" value="ECO:0007669"/>
    <property type="project" value="UniProtKB-KW"/>
</dbReference>
<feature type="region of interest" description="Disordered" evidence="8">
    <location>
        <begin position="1"/>
        <end position="72"/>
    </location>
</feature>
<feature type="domain" description="POTRA" evidence="10">
    <location>
        <begin position="128"/>
        <end position="196"/>
    </location>
</feature>
<dbReference type="Pfam" id="PF03799">
    <property type="entry name" value="FtsQ_DivIB_C"/>
    <property type="match status" value="1"/>
</dbReference>
<dbReference type="EMBL" id="JBHSBN010000013">
    <property type="protein sequence ID" value="MFC4108082.1"/>
    <property type="molecule type" value="Genomic_DNA"/>
</dbReference>
<evidence type="ECO:0000256" key="2">
    <source>
        <dbReference type="ARBA" id="ARBA00022475"/>
    </source>
</evidence>
<evidence type="ECO:0000256" key="3">
    <source>
        <dbReference type="ARBA" id="ARBA00022618"/>
    </source>
</evidence>
<dbReference type="Proteomes" id="UP001595868">
    <property type="component" value="Unassembled WGS sequence"/>
</dbReference>
<accession>A0ABV8KQA2</accession>
<sequence length="319" mass="33395">MTPGPRRGRPGPGARGRPAGQGRSGPGGLGRAGKAGQSRPGVPVSGRRTEAPDTGGTAARPAAQPGTLPTRRWRLVRAGSDAVPPSVRRFMRRARRRRLRAALPWASIGAVLVVGGLAAWLVYGTGVFGVREIRVTGAEVVSPEAVRDAAGVPDGLPMARVGLAEVGRRIAALPAVERATVTRDWPETLVVEVVERTPVAAVPRADGFLLLDRSGVAFRTVPQQPAELPLARIAAPGRDDPATRAGVQVLGSLTPELREQLAELVVDGPAKVTLRLRGNRTVIWGDPSLGEKKARVATALLARTGDTIDVSAPEVVTIK</sequence>
<dbReference type="InterPro" id="IPR034746">
    <property type="entry name" value="POTRA"/>
</dbReference>
<feature type="transmembrane region" description="Helical" evidence="9">
    <location>
        <begin position="101"/>
        <end position="123"/>
    </location>
</feature>
<reference evidence="12" key="1">
    <citation type="journal article" date="2019" name="Int. J. Syst. Evol. Microbiol.">
        <title>The Global Catalogue of Microorganisms (GCM) 10K type strain sequencing project: providing services to taxonomists for standard genome sequencing and annotation.</title>
        <authorList>
            <consortium name="The Broad Institute Genomics Platform"/>
            <consortium name="The Broad Institute Genome Sequencing Center for Infectious Disease"/>
            <person name="Wu L."/>
            <person name="Ma J."/>
        </authorList>
    </citation>
    <scope>NUCLEOTIDE SEQUENCE [LARGE SCALE GENOMIC DNA]</scope>
    <source>
        <strain evidence="12">2902at01</strain>
    </source>
</reference>
<evidence type="ECO:0000256" key="8">
    <source>
        <dbReference type="SAM" id="MobiDB-lite"/>
    </source>
</evidence>
<dbReference type="InterPro" id="IPR050487">
    <property type="entry name" value="FtsQ_DivIB"/>
</dbReference>
<evidence type="ECO:0000256" key="5">
    <source>
        <dbReference type="ARBA" id="ARBA00022989"/>
    </source>
</evidence>
<keyword evidence="4 9" id="KW-0812">Transmembrane</keyword>
<evidence type="ECO:0000259" key="10">
    <source>
        <dbReference type="PROSITE" id="PS51779"/>
    </source>
</evidence>
<keyword evidence="12" id="KW-1185">Reference proteome</keyword>
<dbReference type="RefSeq" id="WP_377547842.1">
    <property type="nucleotide sequence ID" value="NZ_JBHSBN010000013.1"/>
</dbReference>
<comment type="caution">
    <text evidence="11">The sequence shown here is derived from an EMBL/GenBank/DDBJ whole genome shotgun (WGS) entry which is preliminary data.</text>
</comment>
<keyword evidence="3 11" id="KW-0132">Cell division</keyword>
<keyword evidence="5 9" id="KW-1133">Transmembrane helix</keyword>
<dbReference type="Gene3D" id="3.10.20.310">
    <property type="entry name" value="membrane protein fhac"/>
    <property type="match status" value="1"/>
</dbReference>
<organism evidence="11 12">
    <name type="scientific">Micromonospora zhanjiangensis</name>
    <dbReference type="NCBI Taxonomy" id="1522057"/>
    <lineage>
        <taxon>Bacteria</taxon>
        <taxon>Bacillati</taxon>
        <taxon>Actinomycetota</taxon>
        <taxon>Actinomycetes</taxon>
        <taxon>Micromonosporales</taxon>
        <taxon>Micromonosporaceae</taxon>
        <taxon>Micromonospora</taxon>
    </lineage>
</organism>
<keyword evidence="6 9" id="KW-0472">Membrane</keyword>
<evidence type="ECO:0000256" key="6">
    <source>
        <dbReference type="ARBA" id="ARBA00023136"/>
    </source>
</evidence>
<keyword evidence="2" id="KW-1003">Cell membrane</keyword>
<feature type="compositionally biased region" description="Gly residues" evidence="8">
    <location>
        <begin position="22"/>
        <end position="33"/>
    </location>
</feature>
<dbReference type="InterPro" id="IPR005548">
    <property type="entry name" value="Cell_div_FtsQ/DivIB_C"/>
</dbReference>
<evidence type="ECO:0000313" key="11">
    <source>
        <dbReference type="EMBL" id="MFC4108082.1"/>
    </source>
</evidence>
<evidence type="ECO:0000313" key="12">
    <source>
        <dbReference type="Proteomes" id="UP001595868"/>
    </source>
</evidence>
<evidence type="ECO:0000256" key="1">
    <source>
        <dbReference type="ARBA" id="ARBA00004370"/>
    </source>
</evidence>
<comment type="subcellular location">
    <subcellularLocation>
        <location evidence="1">Membrane</location>
    </subcellularLocation>
</comment>
<dbReference type="InterPro" id="IPR013685">
    <property type="entry name" value="POTRA_FtsQ_type"/>
</dbReference>